<dbReference type="EMBL" id="JAHRIQ010030906">
    <property type="protein sequence ID" value="MEQ2231173.1"/>
    <property type="molecule type" value="Genomic_DNA"/>
</dbReference>
<evidence type="ECO:0000313" key="1">
    <source>
        <dbReference type="EMBL" id="MEQ2231173.1"/>
    </source>
</evidence>
<gene>
    <name evidence="1" type="ORF">ILYODFUR_036843</name>
</gene>
<accession>A0ABV0THQ8</accession>
<sequence>MYSLRCFLISLRFLLEDGSPLVFPSSNLTFTLYAVELTTIKFQIFLGSFQDLWNTFLCIHSLGAICSRVSPLCSLFSASSCTIVKLNVLIPFTANPDLVHSSSCQQLTWC</sequence>
<name>A0ABV0THQ8_9TELE</name>
<reference evidence="1 2" key="1">
    <citation type="submission" date="2021-06" db="EMBL/GenBank/DDBJ databases">
        <authorList>
            <person name="Palmer J.M."/>
        </authorList>
    </citation>
    <scope>NUCLEOTIDE SEQUENCE [LARGE SCALE GENOMIC DNA]</scope>
    <source>
        <strain evidence="2">if_2019</strain>
        <tissue evidence="1">Muscle</tissue>
    </source>
</reference>
<proteinExistence type="predicted"/>
<dbReference type="Proteomes" id="UP001482620">
    <property type="component" value="Unassembled WGS sequence"/>
</dbReference>
<protein>
    <submittedName>
        <fullName evidence="1">Uncharacterized protein</fullName>
    </submittedName>
</protein>
<comment type="caution">
    <text evidence="1">The sequence shown here is derived from an EMBL/GenBank/DDBJ whole genome shotgun (WGS) entry which is preliminary data.</text>
</comment>
<keyword evidence="2" id="KW-1185">Reference proteome</keyword>
<organism evidence="1 2">
    <name type="scientific">Ilyodon furcidens</name>
    <name type="common">goldbreast splitfin</name>
    <dbReference type="NCBI Taxonomy" id="33524"/>
    <lineage>
        <taxon>Eukaryota</taxon>
        <taxon>Metazoa</taxon>
        <taxon>Chordata</taxon>
        <taxon>Craniata</taxon>
        <taxon>Vertebrata</taxon>
        <taxon>Euteleostomi</taxon>
        <taxon>Actinopterygii</taxon>
        <taxon>Neopterygii</taxon>
        <taxon>Teleostei</taxon>
        <taxon>Neoteleostei</taxon>
        <taxon>Acanthomorphata</taxon>
        <taxon>Ovalentaria</taxon>
        <taxon>Atherinomorphae</taxon>
        <taxon>Cyprinodontiformes</taxon>
        <taxon>Goodeidae</taxon>
        <taxon>Ilyodon</taxon>
    </lineage>
</organism>
<evidence type="ECO:0000313" key="2">
    <source>
        <dbReference type="Proteomes" id="UP001482620"/>
    </source>
</evidence>